<sequence>MKPGNLTYSFDWIFLKTLLIFLFAMIFGAAKAQVIYGKISDENDKPVPYATIFISETKEGTTSNIDGNFHLQLPKGTYHFTVRSMGYLQQNKQITLDRDSLYLPITMHVQKFELKEVKIFPGKEDPAYLIMRKAIAKAPYFRDRIKHYTADLYIKSNFEFQNIPKIIKQQEMDDGRKFKDYFKENVTYVIESHNKITYDYPNSYKQQVISKRTSLTGIDEPPVMGLMTESFYQERPAEVISPLAPMALRHYEFQYEGFITVGDFDVFKIKVTPKRKSDELVDGYIYIVDQLWCIYNIDFSSTIKFVEYRIKQQFENLGNENWLPVTHHLTGNFGALGMRGNFYYGASVKYDSIVDNYTSGVLPEVAEIDTAKIETVVEKEENEDIKKMQQEVESITQKEHMSNADVRKVARLNRQITKEQFKEMETTNYFQSYDIEDKKTTASREEAWDSIRTIPLTPAEVQSYQMADSIQALHNMSRDTSAVGSKAKNKFVKTLLAGSFDLSSDSLIRLRYRGLLDPNNFDYNAVDGYKFMQYMRLRYNPDTAKFLNFEGQLGYAFNRKTLFGNFNTSFINVFGKMNRVDLSIGKESRDFKGTNGITPVVNAVSTFFFAENYMRLYETSFVSMNISQRLQKNLTLRANAAYNHFYPLSNHASFPLSDKKHYAPNIPKGYEADSPYLSQQQSFSYAAGATYRKRIRKPWAQQSPFLFLSDFYRFDLNFQQGVKDIFSSVSDFSRIDFRFQHQANLSISTGIDWSVNAGYFFNADQLHFSQFKHFNTSNIPVSMKSFSGMLQLIDDYQYSTNKSYVNASFELRSEYLLLRYLSLVNRKAWSESLHFNYLTTPALHNYWELGYSLNNLFFVGNLGVFTGFEGGEFKSVGFKFSLSLTD</sequence>
<dbReference type="Pfam" id="PF13715">
    <property type="entry name" value="CarbopepD_reg_2"/>
    <property type="match status" value="1"/>
</dbReference>
<dbReference type="Pfam" id="PF18939">
    <property type="entry name" value="DUF5686"/>
    <property type="match status" value="1"/>
</dbReference>
<dbReference type="InterPro" id="IPR008969">
    <property type="entry name" value="CarboxyPept-like_regulatory"/>
</dbReference>
<dbReference type="RefSeq" id="WP_119438414.1">
    <property type="nucleotide sequence ID" value="NZ_QWGR01000007.1"/>
</dbReference>
<comment type="caution">
    <text evidence="1">The sequence shown here is derived from an EMBL/GenBank/DDBJ whole genome shotgun (WGS) entry which is preliminary data.</text>
</comment>
<keyword evidence="2" id="KW-1185">Reference proteome</keyword>
<evidence type="ECO:0008006" key="3">
    <source>
        <dbReference type="Google" id="ProtNLM"/>
    </source>
</evidence>
<dbReference type="InterPro" id="IPR043741">
    <property type="entry name" value="DUF5686"/>
</dbReference>
<dbReference type="EMBL" id="QWGR01000007">
    <property type="protein sequence ID" value="RIJ47528.1"/>
    <property type="molecule type" value="Genomic_DNA"/>
</dbReference>
<protein>
    <recommendedName>
        <fullName evidence="3">Carboxypeptidase-like regulatory domain-containing protein</fullName>
    </recommendedName>
</protein>
<dbReference type="OrthoDB" id="983143at2"/>
<evidence type="ECO:0000313" key="2">
    <source>
        <dbReference type="Proteomes" id="UP000265926"/>
    </source>
</evidence>
<evidence type="ECO:0000313" key="1">
    <source>
        <dbReference type="EMBL" id="RIJ47528.1"/>
    </source>
</evidence>
<gene>
    <name evidence="1" type="ORF">D1614_13110</name>
</gene>
<reference evidence="1 2" key="1">
    <citation type="submission" date="2018-08" db="EMBL/GenBank/DDBJ databases">
        <title>Pallidiluteibacterium maritimus gen. nov., sp. nov., isolated from coastal sediment.</title>
        <authorList>
            <person name="Zhou L.Y."/>
        </authorList>
    </citation>
    <scope>NUCLEOTIDE SEQUENCE [LARGE SCALE GENOMIC DNA]</scope>
    <source>
        <strain evidence="1 2">XSD2</strain>
    </source>
</reference>
<proteinExistence type="predicted"/>
<dbReference type="AlphaFoldDB" id="A0A399SVQ2"/>
<dbReference type="Proteomes" id="UP000265926">
    <property type="component" value="Unassembled WGS sequence"/>
</dbReference>
<name>A0A399SVQ2_9BACT</name>
<dbReference type="Gene3D" id="2.60.40.1120">
    <property type="entry name" value="Carboxypeptidase-like, regulatory domain"/>
    <property type="match status" value="1"/>
</dbReference>
<dbReference type="SUPFAM" id="SSF49464">
    <property type="entry name" value="Carboxypeptidase regulatory domain-like"/>
    <property type="match status" value="1"/>
</dbReference>
<accession>A0A399SVQ2</accession>
<organism evidence="1 2">
    <name type="scientific">Maribellus luteus</name>
    <dbReference type="NCBI Taxonomy" id="2305463"/>
    <lineage>
        <taxon>Bacteria</taxon>
        <taxon>Pseudomonadati</taxon>
        <taxon>Bacteroidota</taxon>
        <taxon>Bacteroidia</taxon>
        <taxon>Marinilabiliales</taxon>
        <taxon>Prolixibacteraceae</taxon>
        <taxon>Maribellus</taxon>
    </lineage>
</organism>